<dbReference type="InterPro" id="IPR011011">
    <property type="entry name" value="Znf_FYVE_PHD"/>
</dbReference>
<evidence type="ECO:0000313" key="5">
    <source>
        <dbReference type="EMBL" id="KAF2728599.1"/>
    </source>
</evidence>
<feature type="region of interest" description="Disordered" evidence="4">
    <location>
        <begin position="36"/>
        <end position="55"/>
    </location>
</feature>
<dbReference type="EMBL" id="ML996273">
    <property type="protein sequence ID" value="KAF2728599.1"/>
    <property type="molecule type" value="Genomic_DNA"/>
</dbReference>
<comment type="caution">
    <text evidence="5">The sequence shown here is derived from an EMBL/GenBank/DDBJ whole genome shotgun (WGS) entry which is preliminary data.</text>
</comment>
<evidence type="ECO:0000256" key="4">
    <source>
        <dbReference type="SAM" id="MobiDB-lite"/>
    </source>
</evidence>
<evidence type="ECO:0000256" key="2">
    <source>
        <dbReference type="ARBA" id="ARBA00022771"/>
    </source>
</evidence>
<dbReference type="Proteomes" id="UP000799444">
    <property type="component" value="Unassembled WGS sequence"/>
</dbReference>
<feature type="compositionally biased region" description="Polar residues" evidence="4">
    <location>
        <begin position="571"/>
        <end position="582"/>
    </location>
</feature>
<feature type="region of interest" description="Disordered" evidence="4">
    <location>
        <begin position="629"/>
        <end position="648"/>
    </location>
</feature>
<accession>A0A9P4QPA6</accession>
<feature type="region of interest" description="Disordered" evidence="4">
    <location>
        <begin position="763"/>
        <end position="807"/>
    </location>
</feature>
<name>A0A9P4QPA6_9PLEO</name>
<dbReference type="PROSITE" id="PS01359">
    <property type="entry name" value="ZF_PHD_1"/>
    <property type="match status" value="1"/>
</dbReference>
<dbReference type="GO" id="GO:0008270">
    <property type="term" value="F:zinc ion binding"/>
    <property type="evidence" value="ECO:0007669"/>
    <property type="project" value="UniProtKB-KW"/>
</dbReference>
<feature type="compositionally biased region" description="Polar residues" evidence="4">
    <location>
        <begin position="46"/>
        <end position="55"/>
    </location>
</feature>
<protein>
    <recommendedName>
        <fullName evidence="7">Zinc finger PHD-type domain-containing protein</fullName>
    </recommendedName>
</protein>
<evidence type="ECO:0000256" key="1">
    <source>
        <dbReference type="ARBA" id="ARBA00022723"/>
    </source>
</evidence>
<evidence type="ECO:0000313" key="6">
    <source>
        <dbReference type="Proteomes" id="UP000799444"/>
    </source>
</evidence>
<dbReference type="OrthoDB" id="5411773at2759"/>
<evidence type="ECO:0000256" key="3">
    <source>
        <dbReference type="ARBA" id="ARBA00022833"/>
    </source>
</evidence>
<dbReference type="AlphaFoldDB" id="A0A9P4QPA6"/>
<dbReference type="SUPFAM" id="SSF57903">
    <property type="entry name" value="FYVE/PHD zinc finger"/>
    <property type="match status" value="1"/>
</dbReference>
<feature type="compositionally biased region" description="Acidic residues" evidence="4">
    <location>
        <begin position="780"/>
        <end position="807"/>
    </location>
</feature>
<keyword evidence="2" id="KW-0863">Zinc-finger</keyword>
<feature type="region of interest" description="Disordered" evidence="4">
    <location>
        <begin position="287"/>
        <end position="314"/>
    </location>
</feature>
<dbReference type="InterPro" id="IPR013083">
    <property type="entry name" value="Znf_RING/FYVE/PHD"/>
</dbReference>
<keyword evidence="6" id="KW-1185">Reference proteome</keyword>
<keyword evidence="3" id="KW-0862">Zinc</keyword>
<feature type="region of interest" description="Disordered" evidence="4">
    <location>
        <begin position="1"/>
        <end position="30"/>
    </location>
</feature>
<proteinExistence type="predicted"/>
<feature type="compositionally biased region" description="Basic and acidic residues" evidence="4">
    <location>
        <begin position="1"/>
        <end position="12"/>
    </location>
</feature>
<sequence>MEPTHETSEAPRNHTMRTAMEPSDQRSSENLRTLEVSTPRLGPCSTIPTGTGTQLVDATTGHRHIDTEADGDRPYTFLGGGTANLYRFPLSKETETTLAALRTYIKTKVPAELIQDEDGDICNVEDLSKFELVTLQAKVWPDIPLRAAQMPFSPSGLTQWDKCSGVAVKWIAKKLNSRCVFILRQREQHKCSFSMCDRLHKVLGVSYATHEITLESMFDPATLIPKTSLNLFDGEILVFERDRLKHMEHKDLVSRCMKKSSIAFCTVCLQFIWDSRRAAWDSLREQGNPTATIWPPLQGDTKRNDDSEEDGDDAEFAEDIQREEEYDGDDAISLMILLIYGPSFRDAESKIGQSKSTPSPADQDVWIQLDGAGDGLEPFTDQQFITSIDVAQADIEHAVSEEMGAGAAALGPCRAIHDKAAEPYDAHDMSVGTNTWTSLNDIANTAPAPQKSIFRRSLTAGEELPYLHYPSDPTAGEPFLGEFDQVSIQELLGHAHINYPIGPPVPVRHKKLGVDVLMPPTMNLGLVFEKCSHKTREATKQGGITRKNILENAEKAGVQQQQEPDVMLSSEPGNNEGSSQAELNVVSRKELPIRKKAINASLDTPAGTIEGSNPVSVVSNVTPIAASTAGQAAHTMTDKDGADSTRSTSSTLSSAISAIYAPAPPAVFCYCRKPVNDSKMVDCKSLVCPIGRFHYDCLDKSNKLSTRGKSWMCDVCKLTNKVSVNPSTDVSSKMAFSKEEIVEALSAPGPTLGVRNPYGLGTHDPYGLGLPKPTPPVQMEVEEDEDRYNNDDQDYDEGMWVSGEDEE</sequence>
<dbReference type="InterPro" id="IPR019786">
    <property type="entry name" value="Zinc_finger_PHD-type_CS"/>
</dbReference>
<gene>
    <name evidence="5" type="ORF">EJ04DRAFT_91576</name>
</gene>
<organism evidence="5 6">
    <name type="scientific">Polyplosphaeria fusca</name>
    <dbReference type="NCBI Taxonomy" id="682080"/>
    <lineage>
        <taxon>Eukaryota</taxon>
        <taxon>Fungi</taxon>
        <taxon>Dikarya</taxon>
        <taxon>Ascomycota</taxon>
        <taxon>Pezizomycotina</taxon>
        <taxon>Dothideomycetes</taxon>
        <taxon>Pleosporomycetidae</taxon>
        <taxon>Pleosporales</taxon>
        <taxon>Tetraplosphaeriaceae</taxon>
        <taxon>Polyplosphaeria</taxon>
    </lineage>
</organism>
<evidence type="ECO:0008006" key="7">
    <source>
        <dbReference type="Google" id="ProtNLM"/>
    </source>
</evidence>
<keyword evidence="1" id="KW-0479">Metal-binding</keyword>
<reference evidence="5" key="1">
    <citation type="journal article" date="2020" name="Stud. Mycol.">
        <title>101 Dothideomycetes genomes: a test case for predicting lifestyles and emergence of pathogens.</title>
        <authorList>
            <person name="Haridas S."/>
            <person name="Albert R."/>
            <person name="Binder M."/>
            <person name="Bloem J."/>
            <person name="Labutti K."/>
            <person name="Salamov A."/>
            <person name="Andreopoulos B."/>
            <person name="Baker S."/>
            <person name="Barry K."/>
            <person name="Bills G."/>
            <person name="Bluhm B."/>
            <person name="Cannon C."/>
            <person name="Castanera R."/>
            <person name="Culley D."/>
            <person name="Daum C."/>
            <person name="Ezra D."/>
            <person name="Gonzalez J."/>
            <person name="Henrissat B."/>
            <person name="Kuo A."/>
            <person name="Liang C."/>
            <person name="Lipzen A."/>
            <person name="Lutzoni F."/>
            <person name="Magnuson J."/>
            <person name="Mondo S."/>
            <person name="Nolan M."/>
            <person name="Ohm R."/>
            <person name="Pangilinan J."/>
            <person name="Park H.-J."/>
            <person name="Ramirez L."/>
            <person name="Alfaro M."/>
            <person name="Sun H."/>
            <person name="Tritt A."/>
            <person name="Yoshinaga Y."/>
            <person name="Zwiers L.-H."/>
            <person name="Turgeon B."/>
            <person name="Goodwin S."/>
            <person name="Spatafora J."/>
            <person name="Crous P."/>
            <person name="Grigoriev I."/>
        </authorList>
    </citation>
    <scope>NUCLEOTIDE SEQUENCE</scope>
    <source>
        <strain evidence="5">CBS 125425</strain>
    </source>
</reference>
<dbReference type="Gene3D" id="3.30.40.10">
    <property type="entry name" value="Zinc/RING finger domain, C3HC4 (zinc finger)"/>
    <property type="match status" value="1"/>
</dbReference>
<feature type="region of interest" description="Disordered" evidence="4">
    <location>
        <begin position="555"/>
        <end position="582"/>
    </location>
</feature>